<evidence type="ECO:0000313" key="1">
    <source>
        <dbReference type="EMBL" id="KAK6639626.1"/>
    </source>
</evidence>
<accession>A0AAN8PE12</accession>
<proteinExistence type="predicted"/>
<sequence>MICIFIIIEVTGETGPASDNPLERKKRTSRGYYGGVGYPYVPFAEPLTILAGLAFIAYIIQMFHALYHTHNGGLLGGGAGGGLLNNVLPPKSTKMFSKVNEESAGRVFY</sequence>
<organism evidence="1 2">
    <name type="scientific">Polyplax serrata</name>
    <name type="common">Common mouse louse</name>
    <dbReference type="NCBI Taxonomy" id="468196"/>
    <lineage>
        <taxon>Eukaryota</taxon>
        <taxon>Metazoa</taxon>
        <taxon>Ecdysozoa</taxon>
        <taxon>Arthropoda</taxon>
        <taxon>Hexapoda</taxon>
        <taxon>Insecta</taxon>
        <taxon>Pterygota</taxon>
        <taxon>Neoptera</taxon>
        <taxon>Paraneoptera</taxon>
        <taxon>Psocodea</taxon>
        <taxon>Troctomorpha</taxon>
        <taxon>Phthiraptera</taxon>
        <taxon>Anoplura</taxon>
        <taxon>Polyplacidae</taxon>
        <taxon>Polyplax</taxon>
    </lineage>
</organism>
<reference evidence="1 2" key="1">
    <citation type="submission" date="2023-10" db="EMBL/GenBank/DDBJ databases">
        <title>Genomes of two closely related lineages of the louse Polyplax serrata with different host specificities.</title>
        <authorList>
            <person name="Martinu J."/>
            <person name="Tarabai H."/>
            <person name="Stefka J."/>
            <person name="Hypsa V."/>
        </authorList>
    </citation>
    <scope>NUCLEOTIDE SEQUENCE [LARGE SCALE GENOMIC DNA]</scope>
    <source>
        <strain evidence="1">HR10_N</strain>
    </source>
</reference>
<evidence type="ECO:0000313" key="2">
    <source>
        <dbReference type="Proteomes" id="UP001372834"/>
    </source>
</evidence>
<name>A0AAN8PE12_POLSC</name>
<dbReference type="Proteomes" id="UP001372834">
    <property type="component" value="Unassembled WGS sequence"/>
</dbReference>
<dbReference type="AlphaFoldDB" id="A0AAN8PE12"/>
<gene>
    <name evidence="1" type="ORF">RUM43_007899</name>
</gene>
<comment type="caution">
    <text evidence="1">The sequence shown here is derived from an EMBL/GenBank/DDBJ whole genome shotgun (WGS) entry which is preliminary data.</text>
</comment>
<protein>
    <submittedName>
        <fullName evidence="1">Uncharacterized protein</fullName>
    </submittedName>
</protein>
<dbReference type="EMBL" id="JAWJWE010000003">
    <property type="protein sequence ID" value="KAK6639626.1"/>
    <property type="molecule type" value="Genomic_DNA"/>
</dbReference>